<dbReference type="PANTHER" id="PTHR10353">
    <property type="entry name" value="GLYCOSYL HYDROLASE"/>
    <property type="match status" value="1"/>
</dbReference>
<feature type="active site" description="Nucleophile" evidence="8">
    <location>
        <position position="354"/>
    </location>
</feature>
<reference evidence="11" key="1">
    <citation type="journal article" date="2019" name="Int. J. Syst. Evol. Microbiol.">
        <title>The Global Catalogue of Microorganisms (GCM) 10K type strain sequencing project: providing services to taxonomists for standard genome sequencing and annotation.</title>
        <authorList>
            <consortium name="The Broad Institute Genomics Platform"/>
            <consortium name="The Broad Institute Genome Sequencing Center for Infectious Disease"/>
            <person name="Wu L."/>
            <person name="Ma J."/>
        </authorList>
    </citation>
    <scope>NUCLEOTIDE SEQUENCE [LARGE SCALE GENOMIC DNA]</scope>
    <source>
        <strain evidence="11">IBRC 10765</strain>
    </source>
</reference>
<dbReference type="EC" id="3.2.1.21" evidence="2 9"/>
<dbReference type="SUPFAM" id="SSF51445">
    <property type="entry name" value="(Trans)glycosidases"/>
    <property type="match status" value="1"/>
</dbReference>
<comment type="caution">
    <text evidence="10">The sequence shown here is derived from an EMBL/GenBank/DDBJ whole genome shotgun (WGS) entry which is preliminary data.</text>
</comment>
<evidence type="ECO:0000256" key="5">
    <source>
        <dbReference type="ARBA" id="ARBA00023277"/>
    </source>
</evidence>
<accession>A0ABV7ZV51</accession>
<evidence type="ECO:0000256" key="4">
    <source>
        <dbReference type="ARBA" id="ARBA00023001"/>
    </source>
</evidence>
<organism evidence="10 11">
    <name type="scientific">Saccharospirillum mangrovi</name>
    <dbReference type="NCBI Taxonomy" id="2161747"/>
    <lineage>
        <taxon>Bacteria</taxon>
        <taxon>Pseudomonadati</taxon>
        <taxon>Pseudomonadota</taxon>
        <taxon>Gammaproteobacteria</taxon>
        <taxon>Oceanospirillales</taxon>
        <taxon>Saccharospirillaceae</taxon>
        <taxon>Saccharospirillum</taxon>
    </lineage>
</organism>
<comment type="catalytic activity">
    <reaction evidence="9">
        <text>Hydrolysis of terminal, non-reducing beta-D-glucosyl residues with release of beta-D-glucose.</text>
        <dbReference type="EC" id="3.2.1.21"/>
    </reaction>
</comment>
<evidence type="ECO:0000256" key="8">
    <source>
        <dbReference type="PROSITE-ProRule" id="PRU10055"/>
    </source>
</evidence>
<protein>
    <recommendedName>
        <fullName evidence="2 9">Beta-glucosidase</fullName>
        <ecNumber evidence="2 9">3.2.1.21</ecNumber>
    </recommendedName>
</protein>
<dbReference type="EMBL" id="JBHRYR010000002">
    <property type="protein sequence ID" value="MFC3851638.1"/>
    <property type="molecule type" value="Genomic_DNA"/>
</dbReference>
<dbReference type="Gene3D" id="3.20.20.80">
    <property type="entry name" value="Glycosidases"/>
    <property type="match status" value="1"/>
</dbReference>
<keyword evidence="6 9" id="KW-0326">Glycosidase</keyword>
<proteinExistence type="inferred from homology"/>
<dbReference type="GO" id="GO:0008422">
    <property type="term" value="F:beta-glucosidase activity"/>
    <property type="evidence" value="ECO:0007669"/>
    <property type="project" value="UniProtKB-EC"/>
</dbReference>
<evidence type="ECO:0000256" key="2">
    <source>
        <dbReference type="ARBA" id="ARBA00012744"/>
    </source>
</evidence>
<dbReference type="PRINTS" id="PR00131">
    <property type="entry name" value="GLHYDRLASE1"/>
</dbReference>
<dbReference type="PANTHER" id="PTHR10353:SF36">
    <property type="entry name" value="LP05116P"/>
    <property type="match status" value="1"/>
</dbReference>
<dbReference type="InterPro" id="IPR018120">
    <property type="entry name" value="Glyco_hydro_1_AS"/>
</dbReference>
<keyword evidence="7" id="KW-0624">Polysaccharide degradation</keyword>
<dbReference type="Pfam" id="PF00232">
    <property type="entry name" value="Glyco_hydro_1"/>
    <property type="match status" value="1"/>
</dbReference>
<dbReference type="InterPro" id="IPR017736">
    <property type="entry name" value="Glyco_hydro_1_beta-glucosidase"/>
</dbReference>
<dbReference type="RefSeq" id="WP_380692869.1">
    <property type="nucleotide sequence ID" value="NZ_JBHRYR010000002.1"/>
</dbReference>
<evidence type="ECO:0000313" key="10">
    <source>
        <dbReference type="EMBL" id="MFC3851638.1"/>
    </source>
</evidence>
<keyword evidence="11" id="KW-1185">Reference proteome</keyword>
<dbReference type="InterPro" id="IPR001360">
    <property type="entry name" value="Glyco_hydro_1"/>
</dbReference>
<evidence type="ECO:0000256" key="6">
    <source>
        <dbReference type="ARBA" id="ARBA00023295"/>
    </source>
</evidence>
<keyword evidence="3 9" id="KW-0378">Hydrolase</keyword>
<sequence length="448" mass="50890">MSFNIPADSPIRQPSFVYGVATAAFQIEGDIHTDGRVDSIWDVFCREPGRVLNADNGEPACQHYRLWEQDLDLLKDLGVDAYRLSIAWPRIVPARGEVNELGLAFYERLIDGLITRGIKPVVTLYHWDLPYYLEEKGGWLNRETAYAFAEYAEVVVGRLGNKVTHWATFNEPFCSSFLSYQIGVHAPGYQEPAWAYTAAHHLLLAHGLALPIMRGLAPESEHGIVLNFTPAYPATDSAADQAAADRTDIIDTHWFICPLLTGEYYAGYFDQHPELKPVIFPGDMALISQTVDFIGVNFYTRHVVRDHNDASEFVPQTGAEHTHIGWEVYPEALTYLLVKLHQTYANLPPMFITENGMAGDDHLTADGKVNDEQRVRYYERHLTAVGEAMKQGVDMRGYFAWSLMDNFEWAFGYSQRFGLVYVDYDTQERTVKRSGELYKAWIAEQRGR</sequence>
<evidence type="ECO:0000256" key="7">
    <source>
        <dbReference type="ARBA" id="ARBA00023326"/>
    </source>
</evidence>
<keyword evidence="5" id="KW-0119">Carbohydrate metabolism</keyword>
<evidence type="ECO:0000256" key="3">
    <source>
        <dbReference type="ARBA" id="ARBA00022801"/>
    </source>
</evidence>
<dbReference type="NCBIfam" id="TIGR03356">
    <property type="entry name" value="BGL"/>
    <property type="match status" value="1"/>
</dbReference>
<dbReference type="PROSITE" id="PS00572">
    <property type="entry name" value="GLYCOSYL_HYDROL_F1_1"/>
    <property type="match status" value="1"/>
</dbReference>
<dbReference type="Proteomes" id="UP001595617">
    <property type="component" value="Unassembled WGS sequence"/>
</dbReference>
<keyword evidence="4" id="KW-0136">Cellulose degradation</keyword>
<name>A0ABV7ZV51_9GAMM</name>
<evidence type="ECO:0000256" key="1">
    <source>
        <dbReference type="ARBA" id="ARBA00010838"/>
    </source>
</evidence>
<comment type="similarity">
    <text evidence="1 9">Belongs to the glycosyl hydrolase 1 family.</text>
</comment>
<evidence type="ECO:0000313" key="11">
    <source>
        <dbReference type="Proteomes" id="UP001595617"/>
    </source>
</evidence>
<gene>
    <name evidence="10" type="ORF">ACFOOG_02230</name>
</gene>
<dbReference type="InterPro" id="IPR017853">
    <property type="entry name" value="GH"/>
</dbReference>
<evidence type="ECO:0000256" key="9">
    <source>
        <dbReference type="RuleBase" id="RU361175"/>
    </source>
</evidence>